<dbReference type="InterPro" id="IPR035940">
    <property type="entry name" value="CAP_sf"/>
</dbReference>
<dbReference type="Gene3D" id="3.40.33.10">
    <property type="entry name" value="CAP"/>
    <property type="match status" value="1"/>
</dbReference>
<dbReference type="PANTHER" id="PTHR31157:SF1">
    <property type="entry name" value="SCP DOMAIN-CONTAINING PROTEIN"/>
    <property type="match status" value="1"/>
</dbReference>
<evidence type="ECO:0000256" key="1">
    <source>
        <dbReference type="SAM" id="Phobius"/>
    </source>
</evidence>
<dbReference type="PANTHER" id="PTHR31157">
    <property type="entry name" value="SCP DOMAIN-CONTAINING PROTEIN"/>
    <property type="match status" value="1"/>
</dbReference>
<evidence type="ECO:0000313" key="3">
    <source>
        <dbReference type="EMBL" id="RHZ77714.1"/>
    </source>
</evidence>
<accession>A0A397IX97</accession>
<organism evidence="3 4">
    <name type="scientific">Diversispora epigaea</name>
    <dbReference type="NCBI Taxonomy" id="1348612"/>
    <lineage>
        <taxon>Eukaryota</taxon>
        <taxon>Fungi</taxon>
        <taxon>Fungi incertae sedis</taxon>
        <taxon>Mucoromycota</taxon>
        <taxon>Glomeromycotina</taxon>
        <taxon>Glomeromycetes</taxon>
        <taxon>Diversisporales</taxon>
        <taxon>Diversisporaceae</taxon>
        <taxon>Diversispora</taxon>
    </lineage>
</organism>
<dbReference type="OrthoDB" id="568194at2759"/>
<keyword evidence="4" id="KW-1185">Reference proteome</keyword>
<name>A0A397IX97_9GLOM</name>
<keyword evidence="1" id="KW-1133">Transmembrane helix</keyword>
<feature type="transmembrane region" description="Helical" evidence="1">
    <location>
        <begin position="12"/>
        <end position="32"/>
    </location>
</feature>
<comment type="caution">
    <text evidence="3">The sequence shown here is derived from an EMBL/GenBank/DDBJ whole genome shotgun (WGS) entry which is preliminary data.</text>
</comment>
<gene>
    <name evidence="3" type="ORF">Glove_174g41</name>
</gene>
<keyword evidence="1" id="KW-0812">Transmembrane</keyword>
<keyword evidence="1" id="KW-0472">Membrane</keyword>
<dbReference type="STRING" id="1348612.A0A397IX97"/>
<dbReference type="Proteomes" id="UP000266861">
    <property type="component" value="Unassembled WGS sequence"/>
</dbReference>
<proteinExistence type="predicted"/>
<dbReference type="InterPro" id="IPR014044">
    <property type="entry name" value="CAP_dom"/>
</dbReference>
<dbReference type="Pfam" id="PF00188">
    <property type="entry name" value="CAP"/>
    <property type="match status" value="1"/>
</dbReference>
<dbReference type="SUPFAM" id="SSF55797">
    <property type="entry name" value="PR-1-like"/>
    <property type="match status" value="1"/>
</dbReference>
<evidence type="ECO:0000313" key="4">
    <source>
        <dbReference type="Proteomes" id="UP000266861"/>
    </source>
</evidence>
<dbReference type="CDD" id="cd05379">
    <property type="entry name" value="CAP_bacterial"/>
    <property type="match status" value="1"/>
</dbReference>
<feature type="domain" description="SCP" evidence="2">
    <location>
        <begin position="41"/>
        <end position="146"/>
    </location>
</feature>
<sequence length="158" mass="17242">MKLFNNTFFTKFIVILICISGFMEMGMMIIGADAFNPNIALKLINKERSKCGLRPLTLNGSLSKAAQFQADYCAKVHKLTHSNPAGPIGARLLKFKYAWSTAGENLASGFSSNAESKVVQAWMHSAGHRANILGKGFKNVGFGFCKDVWCADFGALLK</sequence>
<reference evidence="3 4" key="1">
    <citation type="submission" date="2018-08" db="EMBL/GenBank/DDBJ databases">
        <title>Genome and evolution of the arbuscular mycorrhizal fungus Diversispora epigaea (formerly Glomus versiforme) and its bacterial endosymbionts.</title>
        <authorList>
            <person name="Sun X."/>
            <person name="Fei Z."/>
            <person name="Harrison M."/>
        </authorList>
    </citation>
    <scope>NUCLEOTIDE SEQUENCE [LARGE SCALE GENOMIC DNA]</scope>
    <source>
        <strain evidence="3 4">IT104</strain>
    </source>
</reference>
<protein>
    <recommendedName>
        <fullName evidence="2">SCP domain-containing protein</fullName>
    </recommendedName>
</protein>
<dbReference type="EMBL" id="PQFF01000164">
    <property type="protein sequence ID" value="RHZ77714.1"/>
    <property type="molecule type" value="Genomic_DNA"/>
</dbReference>
<evidence type="ECO:0000259" key="2">
    <source>
        <dbReference type="Pfam" id="PF00188"/>
    </source>
</evidence>
<dbReference type="AlphaFoldDB" id="A0A397IX97"/>